<reference evidence="3" key="2">
    <citation type="submission" date="2025-08" db="UniProtKB">
        <authorList>
            <consortium name="RefSeq"/>
        </authorList>
    </citation>
    <scope>IDENTIFICATION</scope>
    <source>
        <tissue evidence="3">Etiolated seedlings</tissue>
    </source>
</reference>
<protein>
    <submittedName>
        <fullName evidence="3">Uncharacterized protein LOC113788004</fullName>
    </submittedName>
</protein>
<evidence type="ECO:0000313" key="3">
    <source>
        <dbReference type="RefSeq" id="XP_027193029.1"/>
    </source>
</evidence>
<gene>
    <name evidence="3" type="primary">LOC113788004</name>
</gene>
<evidence type="ECO:0000313" key="2">
    <source>
        <dbReference type="Proteomes" id="UP000087171"/>
    </source>
</evidence>
<name>A0A3Q7XHA4_CICAR</name>
<accession>A0A3Q7XHA4</accession>
<evidence type="ECO:0000256" key="1">
    <source>
        <dbReference type="SAM" id="MobiDB-lite"/>
    </source>
</evidence>
<dbReference type="RefSeq" id="XP_027193029.1">
    <property type="nucleotide sequence ID" value="XM_027337228.1"/>
</dbReference>
<sequence length="157" mass="17864">MRGVFGQIIRNLIGDRGDGVEIIPPTTSNRRHNEANHPIRQRRRRQEEVQDDDVESTEHAHMEEDVPQPPQMEPAAEDIHDTSAHADESNDAADLDDQDQQTGFPEGPTITHVLTQYEHHVARRLWEGEDRGSLKVITHGLKLKKFAEVPMPAHVEH</sequence>
<dbReference type="OrthoDB" id="1436252at2759"/>
<dbReference type="Proteomes" id="UP000087171">
    <property type="component" value="Chromosome Ca8"/>
</dbReference>
<dbReference type="AlphaFoldDB" id="A0A3Q7XHA4"/>
<feature type="compositionally biased region" description="Basic and acidic residues" evidence="1">
    <location>
        <begin position="77"/>
        <end position="88"/>
    </location>
</feature>
<reference evidence="2" key="1">
    <citation type="journal article" date="2013" name="Nat. Biotechnol.">
        <title>Draft genome sequence of chickpea (Cicer arietinum) provides a resource for trait improvement.</title>
        <authorList>
            <person name="Varshney R.K."/>
            <person name="Song C."/>
            <person name="Saxena R.K."/>
            <person name="Azam S."/>
            <person name="Yu S."/>
            <person name="Sharpe A.G."/>
            <person name="Cannon S."/>
            <person name="Baek J."/>
            <person name="Rosen B.D."/>
            <person name="Tar'an B."/>
            <person name="Millan T."/>
            <person name="Zhang X."/>
            <person name="Ramsay L.D."/>
            <person name="Iwata A."/>
            <person name="Wang Y."/>
            <person name="Nelson W."/>
            <person name="Farmer A.D."/>
            <person name="Gaur P.M."/>
            <person name="Soderlund C."/>
            <person name="Penmetsa R.V."/>
            <person name="Xu C."/>
            <person name="Bharti A.K."/>
            <person name="He W."/>
            <person name="Winter P."/>
            <person name="Zhao S."/>
            <person name="Hane J.K."/>
            <person name="Carrasquilla-Garcia N."/>
            <person name="Condie J.A."/>
            <person name="Upadhyaya H.D."/>
            <person name="Luo M.C."/>
            <person name="Thudi M."/>
            <person name="Gowda C.L."/>
            <person name="Singh N.P."/>
            <person name="Lichtenzveig J."/>
            <person name="Gali K.K."/>
            <person name="Rubio J."/>
            <person name="Nadarajan N."/>
            <person name="Dolezel J."/>
            <person name="Bansal K.C."/>
            <person name="Xu X."/>
            <person name="Edwards D."/>
            <person name="Zhang G."/>
            <person name="Kahl G."/>
            <person name="Gil J."/>
            <person name="Singh K.B."/>
            <person name="Datta S.K."/>
            <person name="Jackson S.A."/>
            <person name="Wang J."/>
            <person name="Cook D.R."/>
        </authorList>
    </citation>
    <scope>NUCLEOTIDE SEQUENCE [LARGE SCALE GENOMIC DNA]</scope>
    <source>
        <strain evidence="2">cv. CDC Frontier</strain>
    </source>
</reference>
<feature type="region of interest" description="Disordered" evidence="1">
    <location>
        <begin position="17"/>
        <end position="108"/>
    </location>
</feature>
<organism evidence="2 3">
    <name type="scientific">Cicer arietinum</name>
    <name type="common">Chickpea</name>
    <name type="synonym">Garbanzo</name>
    <dbReference type="NCBI Taxonomy" id="3827"/>
    <lineage>
        <taxon>Eukaryota</taxon>
        <taxon>Viridiplantae</taxon>
        <taxon>Streptophyta</taxon>
        <taxon>Embryophyta</taxon>
        <taxon>Tracheophyta</taxon>
        <taxon>Spermatophyta</taxon>
        <taxon>Magnoliopsida</taxon>
        <taxon>eudicotyledons</taxon>
        <taxon>Gunneridae</taxon>
        <taxon>Pentapetalae</taxon>
        <taxon>rosids</taxon>
        <taxon>fabids</taxon>
        <taxon>Fabales</taxon>
        <taxon>Fabaceae</taxon>
        <taxon>Papilionoideae</taxon>
        <taxon>50 kb inversion clade</taxon>
        <taxon>NPAAA clade</taxon>
        <taxon>Hologalegina</taxon>
        <taxon>IRL clade</taxon>
        <taxon>Cicereae</taxon>
        <taxon>Cicer</taxon>
    </lineage>
</organism>
<feature type="compositionally biased region" description="Acidic residues" evidence="1">
    <location>
        <begin position="89"/>
        <end position="99"/>
    </location>
</feature>
<proteinExistence type="predicted"/>
<keyword evidence="2" id="KW-1185">Reference proteome</keyword>